<evidence type="ECO:0000313" key="3">
    <source>
        <dbReference type="Proteomes" id="UP000198519"/>
    </source>
</evidence>
<dbReference type="AlphaFoldDB" id="A0A1I4QSP6"/>
<dbReference type="CDD" id="cd00063">
    <property type="entry name" value="FN3"/>
    <property type="match status" value="1"/>
</dbReference>
<dbReference type="PROSITE" id="PS51257">
    <property type="entry name" value="PROKAR_LIPOPROTEIN"/>
    <property type="match status" value="1"/>
</dbReference>
<evidence type="ECO:0008006" key="4">
    <source>
        <dbReference type="Google" id="ProtNLM"/>
    </source>
</evidence>
<evidence type="ECO:0000313" key="2">
    <source>
        <dbReference type="EMBL" id="SFM43061.1"/>
    </source>
</evidence>
<evidence type="ECO:0000256" key="1">
    <source>
        <dbReference type="SAM" id="SignalP"/>
    </source>
</evidence>
<organism evidence="2 3">
    <name type="scientific">Marinobacter zhejiangensis</name>
    <dbReference type="NCBI Taxonomy" id="488535"/>
    <lineage>
        <taxon>Bacteria</taxon>
        <taxon>Pseudomonadati</taxon>
        <taxon>Pseudomonadota</taxon>
        <taxon>Gammaproteobacteria</taxon>
        <taxon>Pseudomonadales</taxon>
        <taxon>Marinobacteraceae</taxon>
        <taxon>Marinobacter</taxon>
    </lineage>
</organism>
<dbReference type="InterPro" id="IPR036116">
    <property type="entry name" value="FN3_sf"/>
</dbReference>
<dbReference type="EMBL" id="FOUE01000003">
    <property type="protein sequence ID" value="SFM43061.1"/>
    <property type="molecule type" value="Genomic_DNA"/>
</dbReference>
<name>A0A1I4QSP6_9GAMM</name>
<feature type="signal peptide" evidence="1">
    <location>
        <begin position="1"/>
        <end position="26"/>
    </location>
</feature>
<sequence>MNGVIKKSRTALASLLVMGAATLVGCGGSGGGDSSNASGLDGTPGTHSATLSWNAPATRINGDGLAMGELQGYVINYGQEAGSLSNKVRIGDANVMDYTIGGLGNGAWYFTIQVVDTNGLMSAPSAMVSKTI</sequence>
<reference evidence="3" key="1">
    <citation type="submission" date="2016-10" db="EMBL/GenBank/DDBJ databases">
        <authorList>
            <person name="Varghese N."/>
            <person name="Submissions S."/>
        </authorList>
    </citation>
    <scope>NUCLEOTIDE SEQUENCE [LARGE SCALE GENOMIC DNA]</scope>
    <source>
        <strain evidence="3">CGMCC 1.7061</strain>
    </source>
</reference>
<dbReference type="InterPro" id="IPR003961">
    <property type="entry name" value="FN3_dom"/>
</dbReference>
<dbReference type="STRING" id="488535.SAMN04487963_2558"/>
<protein>
    <recommendedName>
        <fullName evidence="4">Fibronectin type-III domain-containing protein</fullName>
    </recommendedName>
</protein>
<dbReference type="Proteomes" id="UP000198519">
    <property type="component" value="Unassembled WGS sequence"/>
</dbReference>
<keyword evidence="3" id="KW-1185">Reference proteome</keyword>
<keyword evidence="1" id="KW-0732">Signal</keyword>
<proteinExistence type="predicted"/>
<dbReference type="Gene3D" id="2.60.40.10">
    <property type="entry name" value="Immunoglobulins"/>
    <property type="match status" value="1"/>
</dbReference>
<dbReference type="InterPro" id="IPR013783">
    <property type="entry name" value="Ig-like_fold"/>
</dbReference>
<dbReference type="RefSeq" id="WP_245749964.1">
    <property type="nucleotide sequence ID" value="NZ_FOUE01000003.1"/>
</dbReference>
<feature type="chain" id="PRO_5011572758" description="Fibronectin type-III domain-containing protein" evidence="1">
    <location>
        <begin position="27"/>
        <end position="132"/>
    </location>
</feature>
<gene>
    <name evidence="2" type="ORF">SAMN04487963_2558</name>
</gene>
<dbReference type="SUPFAM" id="SSF49265">
    <property type="entry name" value="Fibronectin type III"/>
    <property type="match status" value="1"/>
</dbReference>
<accession>A0A1I4QSP6</accession>